<keyword evidence="2" id="KW-1185">Reference proteome</keyword>
<dbReference type="EMBL" id="SLUN01000035">
    <property type="protein sequence ID" value="TCL60881.1"/>
    <property type="molecule type" value="Genomic_DNA"/>
</dbReference>
<reference evidence="1 2" key="1">
    <citation type="submission" date="2019-03" db="EMBL/GenBank/DDBJ databases">
        <title>Genomic Encyclopedia of Type Strains, Phase IV (KMG-IV): sequencing the most valuable type-strain genomes for metagenomic binning, comparative biology and taxonomic classification.</title>
        <authorList>
            <person name="Goeker M."/>
        </authorList>
    </citation>
    <scope>NUCLEOTIDE SEQUENCE [LARGE SCALE GENOMIC DNA]</scope>
    <source>
        <strain evidence="1 2">LX-B</strain>
    </source>
</reference>
<proteinExistence type="predicted"/>
<comment type="caution">
    <text evidence="1">The sequence shown here is derived from an EMBL/GenBank/DDBJ whole genome shotgun (WGS) entry which is preliminary data.</text>
</comment>
<gene>
    <name evidence="1" type="ORF">EDC14_103540</name>
</gene>
<protein>
    <submittedName>
        <fullName evidence="1">Uncharacterized protein</fullName>
    </submittedName>
</protein>
<dbReference type="AlphaFoldDB" id="A0A4R1R5S4"/>
<organism evidence="1 2">
    <name type="scientific">Hydrogenispora ethanolica</name>
    <dbReference type="NCBI Taxonomy" id="1082276"/>
    <lineage>
        <taxon>Bacteria</taxon>
        <taxon>Bacillati</taxon>
        <taxon>Bacillota</taxon>
        <taxon>Hydrogenispora</taxon>
    </lineage>
</organism>
<sequence>MDVASYFNMDAALLAAGDRHLQSEDDLAELAMNGEYKVVIGDPLYQPLVQPARTKYIGIPHYAVSSKIYHTDRRRYLREEGNAMIAEGLEAM</sequence>
<dbReference type="Proteomes" id="UP000295008">
    <property type="component" value="Unassembled WGS sequence"/>
</dbReference>
<evidence type="ECO:0000313" key="2">
    <source>
        <dbReference type="Proteomes" id="UP000295008"/>
    </source>
</evidence>
<accession>A0A4R1R5S4</accession>
<evidence type="ECO:0000313" key="1">
    <source>
        <dbReference type="EMBL" id="TCL60881.1"/>
    </source>
</evidence>
<name>A0A4R1R5S4_HYDET</name>